<dbReference type="EMBL" id="JBEAFC010000008">
    <property type="protein sequence ID" value="KAL1546538.1"/>
    <property type="molecule type" value="Genomic_DNA"/>
</dbReference>
<feature type="region of interest" description="Disordered" evidence="1">
    <location>
        <begin position="1"/>
        <end position="58"/>
    </location>
</feature>
<dbReference type="Proteomes" id="UP001567538">
    <property type="component" value="Unassembled WGS sequence"/>
</dbReference>
<comment type="caution">
    <text evidence="2">The sequence shown here is derived from an EMBL/GenBank/DDBJ whole genome shotgun (WGS) entry which is preliminary data.</text>
</comment>
<reference evidence="2 3" key="1">
    <citation type="submission" date="2024-06" db="EMBL/GenBank/DDBJ databases">
        <title>A chromosome level genome sequence of Diviner's sage (Salvia divinorum).</title>
        <authorList>
            <person name="Ford S.A."/>
            <person name="Ro D.-K."/>
            <person name="Ness R.W."/>
            <person name="Phillips M.A."/>
        </authorList>
    </citation>
    <scope>NUCLEOTIDE SEQUENCE [LARGE SCALE GENOMIC DNA]</scope>
    <source>
        <strain evidence="2">SAF-2024a</strain>
        <tissue evidence="2">Leaf</tissue>
    </source>
</reference>
<accession>A0ABD1GQY9</accession>
<proteinExistence type="predicted"/>
<keyword evidence="3" id="KW-1185">Reference proteome</keyword>
<evidence type="ECO:0000313" key="3">
    <source>
        <dbReference type="Proteomes" id="UP001567538"/>
    </source>
</evidence>
<gene>
    <name evidence="2" type="ORF">AAHA92_23120</name>
</gene>
<sequence>MSRGRSKSATRAQKDHLYVPPFHKRKTVQHQPGPSHCPPSRPTKQWKPKGAFKPWVGTPHTLKGKTVLNNIINSPNKFGPLVMDNESDPSTIPPPPTVNDFVNALFQMAGQKVQGQRRRSKSRDLRLMATHGAMTENSMPQQSDGTRTVGEASMSKATPFLEVQPHGKEDTTFEVAQPHAQNPDNGTLVACDETSTPRGKGIESENVGAENVVASARQGRSDKRKSESKRKKSRSKSRRNEETIPKYLEDGLDDDPTIHSKIRTNQPLLAEISTML</sequence>
<name>A0ABD1GQY9_SALDI</name>
<feature type="compositionally biased region" description="Basic and acidic residues" evidence="1">
    <location>
        <begin position="238"/>
        <end position="249"/>
    </location>
</feature>
<evidence type="ECO:0000313" key="2">
    <source>
        <dbReference type="EMBL" id="KAL1546538.1"/>
    </source>
</evidence>
<feature type="region of interest" description="Disordered" evidence="1">
    <location>
        <begin position="175"/>
        <end position="263"/>
    </location>
</feature>
<organism evidence="2 3">
    <name type="scientific">Salvia divinorum</name>
    <name type="common">Maria pastora</name>
    <name type="synonym">Diviner's sage</name>
    <dbReference type="NCBI Taxonomy" id="28513"/>
    <lineage>
        <taxon>Eukaryota</taxon>
        <taxon>Viridiplantae</taxon>
        <taxon>Streptophyta</taxon>
        <taxon>Embryophyta</taxon>
        <taxon>Tracheophyta</taxon>
        <taxon>Spermatophyta</taxon>
        <taxon>Magnoliopsida</taxon>
        <taxon>eudicotyledons</taxon>
        <taxon>Gunneridae</taxon>
        <taxon>Pentapetalae</taxon>
        <taxon>asterids</taxon>
        <taxon>lamiids</taxon>
        <taxon>Lamiales</taxon>
        <taxon>Lamiaceae</taxon>
        <taxon>Nepetoideae</taxon>
        <taxon>Mentheae</taxon>
        <taxon>Salviinae</taxon>
        <taxon>Salvia</taxon>
        <taxon>Salvia subgen. Calosphace</taxon>
    </lineage>
</organism>
<protein>
    <submittedName>
        <fullName evidence="2">Uncharacterized protein</fullName>
    </submittedName>
</protein>
<feature type="compositionally biased region" description="Basic residues" evidence="1">
    <location>
        <begin position="226"/>
        <end position="237"/>
    </location>
</feature>
<dbReference type="AlphaFoldDB" id="A0ABD1GQY9"/>
<evidence type="ECO:0000256" key="1">
    <source>
        <dbReference type="SAM" id="MobiDB-lite"/>
    </source>
</evidence>